<name>A0A1B6DDU4_9HEMI</name>
<dbReference type="EMBL" id="GEDC01013430">
    <property type="protein sequence ID" value="JAS23868.1"/>
    <property type="molecule type" value="Transcribed_RNA"/>
</dbReference>
<dbReference type="Gene3D" id="2.40.50.140">
    <property type="entry name" value="Nucleic acid-binding proteins"/>
    <property type="match status" value="1"/>
</dbReference>
<organism evidence="1">
    <name type="scientific">Clastoptera arizonana</name>
    <name type="common">Arizona spittle bug</name>
    <dbReference type="NCBI Taxonomy" id="38151"/>
    <lineage>
        <taxon>Eukaryota</taxon>
        <taxon>Metazoa</taxon>
        <taxon>Ecdysozoa</taxon>
        <taxon>Arthropoda</taxon>
        <taxon>Hexapoda</taxon>
        <taxon>Insecta</taxon>
        <taxon>Pterygota</taxon>
        <taxon>Neoptera</taxon>
        <taxon>Paraneoptera</taxon>
        <taxon>Hemiptera</taxon>
        <taxon>Auchenorrhyncha</taxon>
        <taxon>Cercopoidea</taxon>
        <taxon>Clastopteridae</taxon>
        <taxon>Clastoptera</taxon>
    </lineage>
</organism>
<gene>
    <name evidence="1" type="ORF">g.2910</name>
</gene>
<sequence>MKQELDQSVLAHVRMMCARKGNVTEPLIAPSSCVPGDFVEMESVNRSPVDTLNNKKRLIHRMSIHFMTNDKKQATYKGTNLWFVRDKGVILAPTLTGAYIK</sequence>
<reference evidence="1" key="1">
    <citation type="submission" date="2015-12" db="EMBL/GenBank/DDBJ databases">
        <title>De novo transcriptome assembly of four potential Pierce s Disease insect vectors from Arizona vineyards.</title>
        <authorList>
            <person name="Tassone E.E."/>
        </authorList>
    </citation>
    <scope>NUCLEOTIDE SEQUENCE</scope>
</reference>
<dbReference type="InterPro" id="IPR012340">
    <property type="entry name" value="NA-bd_OB-fold"/>
</dbReference>
<protein>
    <submittedName>
        <fullName evidence="1">Uncharacterized protein</fullName>
    </submittedName>
</protein>
<dbReference type="AlphaFoldDB" id="A0A1B6DDU4"/>
<accession>A0A1B6DDU4</accession>
<evidence type="ECO:0000313" key="1">
    <source>
        <dbReference type="EMBL" id="JAS23868.1"/>
    </source>
</evidence>
<proteinExistence type="predicted"/>